<sequence length="309" mass="34200">MSSEGHRPDGRRDTDLYFTHVISGAPNVALLLGHLYLEGHEPSITRVMVVRDGTFYFVYDLPDIIYGATLLPATDERPFALAMLGRRGLLRINPTGQAPWDETLALPNAYLMHLQEISGELYACGTQRQVHYRGADGWRRMDDGCHVPLADQVTCCFNAMDGFGADDIYAAGDGGALWHWDGRQWRPLVSPTTLAIRVVQCMRDGSVVLAGDAGTVFRGNRLEGWRMLTAPAFEHLSVERACLFQGTLYLCAQRELLALSGDQVTRVDVPVEGHLAYYSASATDGAMWTVGDDAILRFDGATWERFICP</sequence>
<name>A0ABW7D2S9_9GAMM</name>
<gene>
    <name evidence="1" type="ORF">ACEU0G_001861</name>
</gene>
<reference evidence="1 2" key="1">
    <citation type="submission" date="2024-09" db="EMBL/GenBank/DDBJ databases">
        <authorList>
            <consortium name="All-Russian atlas of soil microorganisms"/>
            <consortium name="as a basis for the search for new antimicrobial producers and enzymes with unique properties"/>
            <person name="Sokolova E.A."/>
            <person name="Voronina E.N."/>
        </authorList>
    </citation>
    <scope>NUCLEOTIDE SEQUENCE [LARGE SCALE GENOMIC DNA]</scope>
    <source>
        <strain evidence="1 2">AF-22b-331.1</strain>
    </source>
</reference>
<evidence type="ECO:0000313" key="2">
    <source>
        <dbReference type="Proteomes" id="UP001605261"/>
    </source>
</evidence>
<keyword evidence="2" id="KW-1185">Reference proteome</keyword>
<dbReference type="SUPFAM" id="SSF63829">
    <property type="entry name" value="Calcium-dependent phosphotriesterase"/>
    <property type="match status" value="1"/>
</dbReference>
<evidence type="ECO:0000313" key="1">
    <source>
        <dbReference type="EMBL" id="MFG6111524.1"/>
    </source>
</evidence>
<dbReference type="Proteomes" id="UP001605261">
    <property type="component" value="Unassembled WGS sequence"/>
</dbReference>
<dbReference type="RefSeq" id="WP_394164757.1">
    <property type="nucleotide sequence ID" value="NZ_JBHGCJ010000022.1"/>
</dbReference>
<accession>A0ABW7D2S9</accession>
<proteinExistence type="predicted"/>
<protein>
    <submittedName>
        <fullName evidence="1">Uncharacterized protein</fullName>
    </submittedName>
</protein>
<comment type="caution">
    <text evidence="1">The sequence shown here is derived from an EMBL/GenBank/DDBJ whole genome shotgun (WGS) entry which is preliminary data.</text>
</comment>
<dbReference type="EMBL" id="JBHGCJ010000022">
    <property type="protein sequence ID" value="MFG6111524.1"/>
    <property type="molecule type" value="Genomic_DNA"/>
</dbReference>
<organism evidence="1 2">
    <name type="scientific">Stenotrophomonas nematodicola</name>
    <dbReference type="NCBI Taxonomy" id="2656746"/>
    <lineage>
        <taxon>Bacteria</taxon>
        <taxon>Pseudomonadati</taxon>
        <taxon>Pseudomonadota</taxon>
        <taxon>Gammaproteobacteria</taxon>
        <taxon>Lysobacterales</taxon>
        <taxon>Lysobacteraceae</taxon>
        <taxon>Stenotrophomonas</taxon>
    </lineage>
</organism>